<feature type="transmembrane region" description="Helical" evidence="2">
    <location>
        <begin position="184"/>
        <end position="205"/>
    </location>
</feature>
<dbReference type="PANTHER" id="PTHR23542:SF1">
    <property type="entry name" value="MAJOR FACILITATOR SUPERFAMILY (MFS) PROFILE DOMAIN-CONTAINING PROTEIN"/>
    <property type="match status" value="1"/>
</dbReference>
<feature type="transmembrane region" description="Helical" evidence="2">
    <location>
        <begin position="310"/>
        <end position="330"/>
    </location>
</feature>
<evidence type="ECO:0000256" key="2">
    <source>
        <dbReference type="SAM" id="Phobius"/>
    </source>
</evidence>
<sequence>MPWLVCLPPPVGPRPRAMESAPRCCACSRTSRLASARASASRRAWAGCRGSSRPPVIRWRPATISPGHARRSAPGSDHSRQRRAAWRGRGRREVASLWPLSLRAVGQKIGVLRDALLEDCRFPRTIEGGTGVNQCAVQEGGPGYRQLLAPPGIPRLFAGALVGRVSIGMIPVGVVLFVEQVTASFSTAGLAMAAYAIGSVAGGPLRSWASVRLGHRVALATMSLLSGSALTLLVPVGQWMDLPWSLIALMGVSGCSSPPFGALMRVGWAQKLPERWLSRAFGLDSVVEESTLVLGPLVAAGAVALGGARLAVLAGGAVCLAGGAIMSSAADNRRGTGSGHRSSGGQGIGAAASRVGWMLVVFAGVGFAVGAIEVIVPAVARASGHASSSGGLLAVFALGSACAAFFYGRRTWKSDGSGRLMVLSLGMAAGVVVMMAVDGLLVTGSLLVLVGAAMGPAVLTAYLLADTLVDGAAAKTHAAILAGVACNGGAGAGAAIAGTAVTRFSAGHAFAFSGIVTAVLTAIGFLMLLRDRNPYHESDT</sequence>
<dbReference type="Pfam" id="PF07690">
    <property type="entry name" value="MFS_1"/>
    <property type="match status" value="1"/>
</dbReference>
<feature type="transmembrane region" description="Helical" evidence="2">
    <location>
        <begin position="217"/>
        <end position="236"/>
    </location>
</feature>
<keyword evidence="2" id="KW-0472">Membrane</keyword>
<gene>
    <name evidence="3" type="ORF">E1298_24110</name>
</gene>
<keyword evidence="2" id="KW-0812">Transmembrane</keyword>
<feature type="region of interest" description="Disordered" evidence="1">
    <location>
        <begin position="57"/>
        <end position="87"/>
    </location>
</feature>
<evidence type="ECO:0000313" key="3">
    <source>
        <dbReference type="EMBL" id="TDD81454.1"/>
    </source>
</evidence>
<feature type="transmembrane region" description="Helical" evidence="2">
    <location>
        <begin position="420"/>
        <end position="437"/>
    </location>
</feature>
<dbReference type="Proteomes" id="UP000294513">
    <property type="component" value="Unassembled WGS sequence"/>
</dbReference>
<evidence type="ECO:0000313" key="4">
    <source>
        <dbReference type="Proteomes" id="UP000294513"/>
    </source>
</evidence>
<dbReference type="Gene3D" id="1.20.1250.20">
    <property type="entry name" value="MFS general substrate transporter like domains"/>
    <property type="match status" value="2"/>
</dbReference>
<feature type="transmembrane region" description="Helical" evidence="2">
    <location>
        <begin position="156"/>
        <end position="178"/>
    </location>
</feature>
<keyword evidence="4" id="KW-1185">Reference proteome</keyword>
<evidence type="ECO:0000256" key="1">
    <source>
        <dbReference type="SAM" id="MobiDB-lite"/>
    </source>
</evidence>
<reference evidence="3 4" key="1">
    <citation type="submission" date="2019-03" db="EMBL/GenBank/DDBJ databases">
        <title>Draft genome sequences of novel Actinobacteria.</title>
        <authorList>
            <person name="Sahin N."/>
            <person name="Ay H."/>
            <person name="Saygin H."/>
        </authorList>
    </citation>
    <scope>NUCLEOTIDE SEQUENCE [LARGE SCALE GENOMIC DNA]</scope>
    <source>
        <strain evidence="3 4">H3C3</strain>
    </source>
</reference>
<feature type="transmembrane region" description="Helical" evidence="2">
    <location>
        <begin position="351"/>
        <end position="376"/>
    </location>
</feature>
<feature type="transmembrane region" description="Helical" evidence="2">
    <location>
        <begin position="443"/>
        <end position="465"/>
    </location>
</feature>
<dbReference type="OrthoDB" id="4116926at2"/>
<dbReference type="GO" id="GO:0022857">
    <property type="term" value="F:transmembrane transporter activity"/>
    <property type="evidence" value="ECO:0007669"/>
    <property type="project" value="InterPro"/>
</dbReference>
<proteinExistence type="predicted"/>
<organism evidence="3 4">
    <name type="scientific">Actinomadura rubrisoli</name>
    <dbReference type="NCBI Taxonomy" id="2530368"/>
    <lineage>
        <taxon>Bacteria</taxon>
        <taxon>Bacillati</taxon>
        <taxon>Actinomycetota</taxon>
        <taxon>Actinomycetes</taxon>
        <taxon>Streptosporangiales</taxon>
        <taxon>Thermomonosporaceae</taxon>
        <taxon>Actinomadura</taxon>
    </lineage>
</organism>
<dbReference type="EMBL" id="SMKU01000137">
    <property type="protein sequence ID" value="TDD81454.1"/>
    <property type="molecule type" value="Genomic_DNA"/>
</dbReference>
<feature type="transmembrane region" description="Helical" evidence="2">
    <location>
        <begin position="477"/>
        <end position="497"/>
    </location>
</feature>
<dbReference type="InterPro" id="IPR036259">
    <property type="entry name" value="MFS_trans_sf"/>
</dbReference>
<accession>A0A4R5BCG1</accession>
<protein>
    <submittedName>
        <fullName evidence="3">MFS transporter</fullName>
    </submittedName>
</protein>
<feature type="transmembrane region" description="Helical" evidence="2">
    <location>
        <begin position="242"/>
        <end position="264"/>
    </location>
</feature>
<dbReference type="SUPFAM" id="SSF103473">
    <property type="entry name" value="MFS general substrate transporter"/>
    <property type="match status" value="1"/>
</dbReference>
<keyword evidence="2" id="KW-1133">Transmembrane helix</keyword>
<feature type="transmembrane region" description="Helical" evidence="2">
    <location>
        <begin position="388"/>
        <end position="408"/>
    </location>
</feature>
<comment type="caution">
    <text evidence="3">The sequence shown here is derived from an EMBL/GenBank/DDBJ whole genome shotgun (WGS) entry which is preliminary data.</text>
</comment>
<dbReference type="PANTHER" id="PTHR23542">
    <property type="match status" value="1"/>
</dbReference>
<name>A0A4R5BCG1_9ACTN</name>
<dbReference type="InterPro" id="IPR011701">
    <property type="entry name" value="MFS"/>
</dbReference>
<feature type="transmembrane region" description="Helical" evidence="2">
    <location>
        <begin position="509"/>
        <end position="529"/>
    </location>
</feature>
<dbReference type="AlphaFoldDB" id="A0A4R5BCG1"/>